<evidence type="ECO:0000313" key="1">
    <source>
        <dbReference type="EMBL" id="KAA1427277.1"/>
    </source>
</evidence>
<organism evidence="1 2">
    <name type="scientific">Nocardioides antri</name>
    <dbReference type="NCBI Taxonomy" id="2607659"/>
    <lineage>
        <taxon>Bacteria</taxon>
        <taxon>Bacillati</taxon>
        <taxon>Actinomycetota</taxon>
        <taxon>Actinomycetes</taxon>
        <taxon>Propionibacteriales</taxon>
        <taxon>Nocardioidaceae</taxon>
        <taxon>Nocardioides</taxon>
    </lineage>
</organism>
<sequence length="336" mass="36868">MKIVIPTADRPHSLRSVLDYYARFYPRADLVVADGSGAEARELNRTTVRQSALTVDYRAYDASLPVFERLLSVVNDLDSEYVVMGADDNYPVLETLEKARKRMADRPDAVCAGGHIIHLSVVAPDRATATLEVVRHVNADDPAQRMRVFGSLPFPSSYGVARRELVVERLEFLRSWYLKGFYALGVGLMAMAKGKYVAVPEPGFILTSNYVDDTAPAEEPLACLRGADLVLAMHDAVLERASTEPGFDEVRTRDVLSAVIGRRVAALAGAPALQLVGFTDKAPYRTPMVEGARQLFSDLFTEGTPTRAAYADRLAFIAERLQQATDSDNRLEAGAV</sequence>
<dbReference type="Proteomes" id="UP000324351">
    <property type="component" value="Unassembled WGS sequence"/>
</dbReference>
<comment type="caution">
    <text evidence="1">The sequence shown here is derived from an EMBL/GenBank/DDBJ whole genome shotgun (WGS) entry which is preliminary data.</text>
</comment>
<gene>
    <name evidence="1" type="ORF">F0U47_07205</name>
</gene>
<name>A0A5B1M660_9ACTN</name>
<reference evidence="1 2" key="1">
    <citation type="submission" date="2019-09" db="EMBL/GenBank/DDBJ databases">
        <title>Nocardioides panacisoli sp. nov., isolated from the soil of a ginseng field.</title>
        <authorList>
            <person name="Cho C."/>
        </authorList>
    </citation>
    <scope>NUCLEOTIDE SEQUENCE [LARGE SCALE GENOMIC DNA]</scope>
    <source>
        <strain evidence="1 2">BN140041</strain>
    </source>
</reference>
<dbReference type="InterPro" id="IPR029044">
    <property type="entry name" value="Nucleotide-diphossugar_trans"/>
</dbReference>
<accession>A0A5B1M660</accession>
<dbReference type="EMBL" id="VUJW01000003">
    <property type="protein sequence ID" value="KAA1427277.1"/>
    <property type="molecule type" value="Genomic_DNA"/>
</dbReference>
<dbReference type="InterPro" id="IPR031042">
    <property type="entry name" value="Glyco_TIGR04440"/>
</dbReference>
<keyword evidence="2" id="KW-1185">Reference proteome</keyword>
<proteinExistence type="predicted"/>
<reference evidence="1 2" key="2">
    <citation type="submission" date="2019-09" db="EMBL/GenBank/DDBJ databases">
        <authorList>
            <person name="Jin C."/>
        </authorList>
    </citation>
    <scope>NUCLEOTIDE SEQUENCE [LARGE SCALE GENOMIC DNA]</scope>
    <source>
        <strain evidence="1 2">BN140041</strain>
    </source>
</reference>
<dbReference type="NCBIfam" id="TIGR04440">
    <property type="entry name" value="glyco_TIGR04440"/>
    <property type="match status" value="1"/>
</dbReference>
<keyword evidence="1" id="KW-0808">Transferase</keyword>
<protein>
    <submittedName>
        <fullName evidence="1">TIGR00180 family glycosyltransferase</fullName>
    </submittedName>
</protein>
<dbReference type="AlphaFoldDB" id="A0A5B1M660"/>
<dbReference type="RefSeq" id="WP_149749645.1">
    <property type="nucleotide sequence ID" value="NZ_VUJW01000003.1"/>
</dbReference>
<evidence type="ECO:0000313" key="2">
    <source>
        <dbReference type="Proteomes" id="UP000324351"/>
    </source>
</evidence>
<dbReference type="SUPFAM" id="SSF53448">
    <property type="entry name" value="Nucleotide-diphospho-sugar transferases"/>
    <property type="match status" value="1"/>
</dbReference>
<dbReference type="GO" id="GO:0016740">
    <property type="term" value="F:transferase activity"/>
    <property type="evidence" value="ECO:0007669"/>
    <property type="project" value="UniProtKB-KW"/>
</dbReference>